<keyword evidence="3" id="KW-1185">Reference proteome</keyword>
<evidence type="ECO:0000256" key="1">
    <source>
        <dbReference type="SAM" id="Phobius"/>
    </source>
</evidence>
<gene>
    <name evidence="2" type="ORF">EBAPG3_011350</name>
</gene>
<evidence type="ECO:0000313" key="2">
    <source>
        <dbReference type="EMBL" id="ARO88324.1"/>
    </source>
</evidence>
<name>A0A1W6SR79_9PROT</name>
<organism evidence="2 3">
    <name type="scientific">Nitrosospira lacus</name>
    <dbReference type="NCBI Taxonomy" id="1288494"/>
    <lineage>
        <taxon>Bacteria</taxon>
        <taxon>Pseudomonadati</taxon>
        <taxon>Pseudomonadota</taxon>
        <taxon>Betaproteobacteria</taxon>
        <taxon>Nitrosomonadales</taxon>
        <taxon>Nitrosomonadaceae</taxon>
        <taxon>Nitrosospira</taxon>
    </lineage>
</organism>
<sequence>MNPAIQSGTARFEATLINAKLLKSTRLTGVAVIEGFCIVVYLAADFNFEQLTAVRKIILCGLTAAVLFLIWRVAGGIPL</sequence>
<dbReference type="EMBL" id="CP021106">
    <property type="protein sequence ID" value="ARO88324.1"/>
    <property type="molecule type" value="Genomic_DNA"/>
</dbReference>
<dbReference type="RefSeq" id="WP_004174750.1">
    <property type="nucleotide sequence ID" value="NZ_CP021106.3"/>
</dbReference>
<dbReference type="KEGG" id="nlc:EBAPG3_011350"/>
<dbReference type="OrthoDB" id="10006758at2"/>
<keyword evidence="1" id="KW-0472">Membrane</keyword>
<feature type="transmembrane region" description="Helical" evidence="1">
    <location>
        <begin position="56"/>
        <end position="74"/>
    </location>
</feature>
<reference evidence="2 3" key="1">
    <citation type="journal article" date="2015" name="Int. J. Syst. Evol. Microbiol.">
        <title>Nitrosospira lacus sp. nov., a psychrotolerant, ammonia-oxidizing bacterium from sandy lake sediment.</title>
        <authorList>
            <person name="Urakawa H."/>
            <person name="Garcia J.C."/>
            <person name="Nielsen J.L."/>
            <person name="Le V.Q."/>
            <person name="Kozlowski J.A."/>
            <person name="Stein L.Y."/>
            <person name="Lim C.K."/>
            <person name="Pommerening-Roser A."/>
            <person name="Martens-Habbena W."/>
            <person name="Stahl D.A."/>
            <person name="Klotz M.G."/>
        </authorList>
    </citation>
    <scope>NUCLEOTIDE SEQUENCE [LARGE SCALE GENOMIC DNA]</scope>
    <source>
        <strain evidence="2 3">APG3</strain>
    </source>
</reference>
<protein>
    <submittedName>
        <fullName evidence="2">Uncharacterized protein</fullName>
    </submittedName>
</protein>
<keyword evidence="1" id="KW-1133">Transmembrane helix</keyword>
<feature type="transmembrane region" description="Helical" evidence="1">
    <location>
        <begin position="27"/>
        <end position="44"/>
    </location>
</feature>
<accession>A0A1W6SR79</accession>
<keyword evidence="1" id="KW-0812">Transmembrane</keyword>
<proteinExistence type="predicted"/>
<evidence type="ECO:0000313" key="3">
    <source>
        <dbReference type="Proteomes" id="UP000012179"/>
    </source>
</evidence>
<dbReference type="Proteomes" id="UP000012179">
    <property type="component" value="Chromosome"/>
</dbReference>
<dbReference type="AlphaFoldDB" id="A0A1W6SR79"/>